<proteinExistence type="predicted"/>
<name>A0A0K2TIM3_LEPSM</name>
<protein>
    <submittedName>
        <fullName evidence="1">Uncharacterized protein</fullName>
    </submittedName>
</protein>
<sequence>MLAIKEVLSWI</sequence>
<reference evidence="1" key="1">
    <citation type="submission" date="2014-05" db="EMBL/GenBank/DDBJ databases">
        <authorList>
            <person name="Chronopoulou M."/>
        </authorList>
    </citation>
    <scope>NUCLEOTIDE SEQUENCE</scope>
    <source>
        <tissue evidence="1">Whole organism</tissue>
    </source>
</reference>
<organism evidence="1">
    <name type="scientific">Lepeophtheirus salmonis</name>
    <name type="common">Salmon louse</name>
    <name type="synonym">Caligus salmonis</name>
    <dbReference type="NCBI Taxonomy" id="72036"/>
    <lineage>
        <taxon>Eukaryota</taxon>
        <taxon>Metazoa</taxon>
        <taxon>Ecdysozoa</taxon>
        <taxon>Arthropoda</taxon>
        <taxon>Crustacea</taxon>
        <taxon>Multicrustacea</taxon>
        <taxon>Hexanauplia</taxon>
        <taxon>Copepoda</taxon>
        <taxon>Siphonostomatoida</taxon>
        <taxon>Caligidae</taxon>
        <taxon>Lepeophtheirus</taxon>
    </lineage>
</organism>
<accession>A0A0K2TIM3</accession>
<dbReference type="EMBL" id="HACA01008319">
    <property type="protein sequence ID" value="CDW25680.1"/>
    <property type="molecule type" value="Transcribed_RNA"/>
</dbReference>
<evidence type="ECO:0000313" key="1">
    <source>
        <dbReference type="EMBL" id="CDW25680.1"/>
    </source>
</evidence>